<evidence type="ECO:0000313" key="2">
    <source>
        <dbReference type="EMBL" id="GFQ63884.1"/>
    </source>
</evidence>
<keyword evidence="1" id="KW-0812">Transmembrane</keyword>
<dbReference type="EMBL" id="BMAO01019931">
    <property type="protein sequence ID" value="GFQ63884.1"/>
    <property type="molecule type" value="Genomic_DNA"/>
</dbReference>
<organism evidence="2 3">
    <name type="scientific">Trichonephila clavata</name>
    <name type="common">Joro spider</name>
    <name type="synonym">Nephila clavata</name>
    <dbReference type="NCBI Taxonomy" id="2740835"/>
    <lineage>
        <taxon>Eukaryota</taxon>
        <taxon>Metazoa</taxon>
        <taxon>Ecdysozoa</taxon>
        <taxon>Arthropoda</taxon>
        <taxon>Chelicerata</taxon>
        <taxon>Arachnida</taxon>
        <taxon>Araneae</taxon>
        <taxon>Araneomorphae</taxon>
        <taxon>Entelegynae</taxon>
        <taxon>Araneoidea</taxon>
        <taxon>Nephilidae</taxon>
        <taxon>Trichonephila</taxon>
    </lineage>
</organism>
<comment type="caution">
    <text evidence="2">The sequence shown here is derived from an EMBL/GenBank/DDBJ whole genome shotgun (WGS) entry which is preliminary data.</text>
</comment>
<evidence type="ECO:0000313" key="3">
    <source>
        <dbReference type="Proteomes" id="UP000887116"/>
    </source>
</evidence>
<protein>
    <submittedName>
        <fullName evidence="2">Uncharacterized protein</fullName>
    </submittedName>
</protein>
<dbReference type="OrthoDB" id="6421970at2759"/>
<keyword evidence="1" id="KW-0472">Membrane</keyword>
<keyword evidence="1" id="KW-1133">Transmembrane helix</keyword>
<evidence type="ECO:0000256" key="1">
    <source>
        <dbReference type="SAM" id="Phobius"/>
    </source>
</evidence>
<dbReference type="AlphaFoldDB" id="A0A8X6EY00"/>
<feature type="transmembrane region" description="Helical" evidence="1">
    <location>
        <begin position="20"/>
        <end position="37"/>
    </location>
</feature>
<keyword evidence="3" id="KW-1185">Reference proteome</keyword>
<dbReference type="Proteomes" id="UP000887116">
    <property type="component" value="Unassembled WGS sequence"/>
</dbReference>
<reference evidence="2" key="1">
    <citation type="submission" date="2020-07" db="EMBL/GenBank/DDBJ databases">
        <title>Multicomponent nature underlies the extraordinary mechanical properties of spider dragline silk.</title>
        <authorList>
            <person name="Kono N."/>
            <person name="Nakamura H."/>
            <person name="Mori M."/>
            <person name="Yoshida Y."/>
            <person name="Ohtoshi R."/>
            <person name="Malay A.D."/>
            <person name="Moran D.A.P."/>
            <person name="Tomita M."/>
            <person name="Numata K."/>
            <person name="Arakawa K."/>
        </authorList>
    </citation>
    <scope>NUCLEOTIDE SEQUENCE</scope>
</reference>
<accession>A0A8X6EY00</accession>
<name>A0A8X6EY00_TRICU</name>
<sequence>MVIQRSSFSLPVINKTQFPTRYVFALLGFLGFFNVYAMRVNLNVAIIAMVKESNHSRGTNSQEVMACQELLQEVPHGNTSAKSNSRPIIKFIADS</sequence>
<proteinExistence type="predicted"/>
<gene>
    <name evidence="2" type="ORF">TNCT_628611</name>
</gene>